<dbReference type="AlphaFoldDB" id="A0A067L581"/>
<protein>
    <submittedName>
        <fullName evidence="1">Uncharacterized protein</fullName>
    </submittedName>
</protein>
<evidence type="ECO:0000313" key="2">
    <source>
        <dbReference type="Proteomes" id="UP000027138"/>
    </source>
</evidence>
<proteinExistence type="predicted"/>
<keyword evidence="2" id="KW-1185">Reference proteome</keyword>
<gene>
    <name evidence="1" type="ORF">JCGZ_02445</name>
</gene>
<dbReference type="Proteomes" id="UP000027138">
    <property type="component" value="Unassembled WGS sequence"/>
</dbReference>
<evidence type="ECO:0000313" key="1">
    <source>
        <dbReference type="EMBL" id="KDP42388.1"/>
    </source>
</evidence>
<accession>A0A067L581</accession>
<dbReference type="EMBL" id="KK914299">
    <property type="protein sequence ID" value="KDP42388.1"/>
    <property type="molecule type" value="Genomic_DNA"/>
</dbReference>
<reference evidence="1 2" key="1">
    <citation type="journal article" date="2014" name="PLoS ONE">
        <title>Global Analysis of Gene Expression Profiles in Physic Nut (Jatropha curcas L.) Seedlings Exposed to Salt Stress.</title>
        <authorList>
            <person name="Zhang L."/>
            <person name="Zhang C."/>
            <person name="Wu P."/>
            <person name="Chen Y."/>
            <person name="Li M."/>
            <person name="Jiang H."/>
            <person name="Wu G."/>
        </authorList>
    </citation>
    <scope>NUCLEOTIDE SEQUENCE [LARGE SCALE GENOMIC DNA]</scope>
    <source>
        <strain evidence="2">cv. GZQX0401</strain>
        <tissue evidence="1">Young leaves</tissue>
    </source>
</reference>
<name>A0A067L581_JATCU</name>
<organism evidence="1 2">
    <name type="scientific">Jatropha curcas</name>
    <name type="common">Barbados nut</name>
    <dbReference type="NCBI Taxonomy" id="180498"/>
    <lineage>
        <taxon>Eukaryota</taxon>
        <taxon>Viridiplantae</taxon>
        <taxon>Streptophyta</taxon>
        <taxon>Embryophyta</taxon>
        <taxon>Tracheophyta</taxon>
        <taxon>Spermatophyta</taxon>
        <taxon>Magnoliopsida</taxon>
        <taxon>eudicotyledons</taxon>
        <taxon>Gunneridae</taxon>
        <taxon>Pentapetalae</taxon>
        <taxon>rosids</taxon>
        <taxon>fabids</taxon>
        <taxon>Malpighiales</taxon>
        <taxon>Euphorbiaceae</taxon>
        <taxon>Crotonoideae</taxon>
        <taxon>Jatropheae</taxon>
        <taxon>Jatropha</taxon>
    </lineage>
</organism>
<sequence>MGPTSPTCVKADSSIKRLGKIGRRESLLYLSCCSGEPNSNGGGVIALGGGVGASGEGMVGRILAATEAADQLRLYLGGMVKEEEKRRKWVLVQRKERDEEEKRRGLSVLGREMARACFKEKWLGPRSGLVDPCLFEVLTNTGIPFLARAKSDISRKHDHAIWHGLGIRASNLLEQILSYLARVC</sequence>